<dbReference type="SUPFAM" id="SSF51658">
    <property type="entry name" value="Xylose isomerase-like"/>
    <property type="match status" value="1"/>
</dbReference>
<accession>A0A9X3DXM4</accession>
<dbReference type="Gene3D" id="3.20.20.150">
    <property type="entry name" value="Divalent-metal-dependent TIM barrel enzymes"/>
    <property type="match status" value="1"/>
</dbReference>
<proteinExistence type="predicted"/>
<dbReference type="InterPro" id="IPR013022">
    <property type="entry name" value="Xyl_isomerase-like_TIM-brl"/>
</dbReference>
<evidence type="ECO:0000259" key="1">
    <source>
        <dbReference type="Pfam" id="PF01261"/>
    </source>
</evidence>
<name>A0A9X3DXM4_9HYPH</name>
<evidence type="ECO:0000313" key="3">
    <source>
        <dbReference type="Proteomes" id="UP001144805"/>
    </source>
</evidence>
<protein>
    <submittedName>
        <fullName evidence="2">TIM barrel protein</fullName>
    </submittedName>
</protein>
<dbReference type="PANTHER" id="PTHR12110">
    <property type="entry name" value="HYDROXYPYRUVATE ISOMERASE"/>
    <property type="match status" value="1"/>
</dbReference>
<reference evidence="2" key="1">
    <citation type="submission" date="2022-11" db="EMBL/GenBank/DDBJ databases">
        <title>Biodiversity and phylogenetic relationships of bacteria.</title>
        <authorList>
            <person name="Machado R.A.R."/>
            <person name="Bhat A."/>
            <person name="Loulou A."/>
            <person name="Kallel S."/>
        </authorList>
    </citation>
    <scope>NUCLEOTIDE SEQUENCE</scope>
    <source>
        <strain evidence="2">K-TC2</strain>
    </source>
</reference>
<dbReference type="Pfam" id="PF01261">
    <property type="entry name" value="AP_endonuc_2"/>
    <property type="match status" value="1"/>
</dbReference>
<organism evidence="2 3">
    <name type="scientific">Kaistia nematophila</name>
    <dbReference type="NCBI Taxonomy" id="2994654"/>
    <lineage>
        <taxon>Bacteria</taxon>
        <taxon>Pseudomonadati</taxon>
        <taxon>Pseudomonadota</taxon>
        <taxon>Alphaproteobacteria</taxon>
        <taxon>Hyphomicrobiales</taxon>
        <taxon>Kaistiaceae</taxon>
        <taxon>Kaistia</taxon>
    </lineage>
</organism>
<keyword evidence="3" id="KW-1185">Reference proteome</keyword>
<dbReference type="InterPro" id="IPR036237">
    <property type="entry name" value="Xyl_isomerase-like_sf"/>
</dbReference>
<dbReference type="AlphaFoldDB" id="A0A9X3DXM4"/>
<feature type="domain" description="Xylose isomerase-like TIM barrel" evidence="1">
    <location>
        <begin position="55"/>
        <end position="257"/>
    </location>
</feature>
<evidence type="ECO:0000313" key="2">
    <source>
        <dbReference type="EMBL" id="MCX5567791.1"/>
    </source>
</evidence>
<dbReference type="Proteomes" id="UP001144805">
    <property type="component" value="Unassembled WGS sequence"/>
</dbReference>
<dbReference type="EMBL" id="JAPKNK010000001">
    <property type="protein sequence ID" value="MCX5567791.1"/>
    <property type="molecule type" value="Genomic_DNA"/>
</dbReference>
<gene>
    <name evidence="2" type="ORF">OSH07_01150</name>
</gene>
<sequence>MSAENSPALAVSSWSLHRTLGLTYPNRPDHDVALAPEPTYGVGKLSLLDMPAAVVAALDVHRIEVCSFHLPSREADYAAAFRAALQKAGVRFQTLLIEYGDISNPATAERDLAWIEGWIDTAALFGAEQARVIAGRAEPTREALDRSIAGLTRLGHYGEARGVRVVTENWFELLPGPREVRYLFDRLDDTVGLNGDFGNWSGPAKYDDLEAIFDLATCCHAKADFGGGVLHAEDYRRCLMAADAAGFRGPLTLIYDGPDDDEFGNLAIERDFIRRHYEDARASAG</sequence>
<comment type="caution">
    <text evidence="2">The sequence shown here is derived from an EMBL/GenBank/DDBJ whole genome shotgun (WGS) entry which is preliminary data.</text>
</comment>
<dbReference type="InterPro" id="IPR050312">
    <property type="entry name" value="IolE/XylAMocC-like"/>
</dbReference>
<dbReference type="RefSeq" id="WP_266336768.1">
    <property type="nucleotide sequence ID" value="NZ_JAPKNK010000001.1"/>
</dbReference>
<dbReference type="PANTHER" id="PTHR12110:SF53">
    <property type="entry name" value="BLR5974 PROTEIN"/>
    <property type="match status" value="1"/>
</dbReference>